<dbReference type="Gene3D" id="3.40.50.1820">
    <property type="entry name" value="alpha/beta hydrolase"/>
    <property type="match status" value="1"/>
</dbReference>
<sequence length="259" mass="27637">MHVAVDDVELYADIRGEGEAVILLHGFPLTHRIWDSTAQSLARDYRVVAPDLRGMGASGCSVGPYLMEQLAGDIAALLDALGIERATIVGHSLGGYVALAFARMYDERVARLALVTSRLAADTPEIARTRRELAVRIEAENSLYAVLETMLPRSFAPESPGALIETARAIALENSPAGLAAILRGMAMRDDAHDIAGDLSMPVLAVAGAGDRVVPLDEARAVVESFPNAELVVLERAGHLPMLEDPAGLERALRSLLAR</sequence>
<dbReference type="InterPro" id="IPR000073">
    <property type="entry name" value="AB_hydrolase_1"/>
</dbReference>
<protein>
    <submittedName>
        <fullName evidence="3">Putative Alpha/beta hydrolase fold</fullName>
    </submittedName>
</protein>
<dbReference type="SUPFAM" id="SSF53474">
    <property type="entry name" value="alpha/beta-Hydrolases"/>
    <property type="match status" value="1"/>
</dbReference>
<dbReference type="PANTHER" id="PTHR43798">
    <property type="entry name" value="MONOACYLGLYCEROL LIPASE"/>
    <property type="match status" value="1"/>
</dbReference>
<evidence type="ECO:0000313" key="3">
    <source>
        <dbReference type="EMBL" id="CBH76105.1"/>
    </source>
</evidence>
<dbReference type="AlphaFoldDB" id="E6PI15"/>
<dbReference type="InterPro" id="IPR029058">
    <property type="entry name" value="AB_hydrolase_fold"/>
</dbReference>
<reference evidence="3" key="1">
    <citation type="submission" date="2009-10" db="EMBL/GenBank/DDBJ databases">
        <title>Diversity of trophic interactions inside an arsenic-rich microbial ecosystem.</title>
        <authorList>
            <person name="Bertin P.N."/>
            <person name="Heinrich-Salmeron A."/>
            <person name="Pelletier E."/>
            <person name="Goulhen-Chollet F."/>
            <person name="Arsene-Ploetze F."/>
            <person name="Gallien S."/>
            <person name="Calteau A."/>
            <person name="Vallenet D."/>
            <person name="Casiot C."/>
            <person name="Chane-Woon-Ming B."/>
            <person name="Giloteaux L."/>
            <person name="Barakat M."/>
            <person name="Bonnefoy V."/>
            <person name="Bruneel O."/>
            <person name="Chandler M."/>
            <person name="Cleiss J."/>
            <person name="Duran R."/>
            <person name="Elbaz-Poulichet F."/>
            <person name="Fonknechten N."/>
            <person name="Lauga B."/>
            <person name="Mornico D."/>
            <person name="Ortet P."/>
            <person name="Schaeffer C."/>
            <person name="Siguier P."/>
            <person name="Alexander Thil Smith A."/>
            <person name="Van Dorsselaer A."/>
            <person name="Weissenbach J."/>
            <person name="Medigue C."/>
            <person name="Le Paslier D."/>
        </authorList>
    </citation>
    <scope>NUCLEOTIDE SEQUENCE</scope>
</reference>
<evidence type="ECO:0000256" key="1">
    <source>
        <dbReference type="ARBA" id="ARBA00022801"/>
    </source>
</evidence>
<gene>
    <name evidence="3" type="ORF">CARN1_0585</name>
</gene>
<comment type="caution">
    <text evidence="3">The sequence shown here is derived from an EMBL/GenBank/DDBJ whole genome shotgun (WGS) entry which is preliminary data.</text>
</comment>
<dbReference type="InterPro" id="IPR050266">
    <property type="entry name" value="AB_hydrolase_sf"/>
</dbReference>
<dbReference type="EMBL" id="CABL01000019">
    <property type="protein sequence ID" value="CBH76105.1"/>
    <property type="molecule type" value="Genomic_DNA"/>
</dbReference>
<dbReference type="PANTHER" id="PTHR43798:SF31">
    <property type="entry name" value="AB HYDROLASE SUPERFAMILY PROTEIN YCLE"/>
    <property type="match status" value="1"/>
</dbReference>
<proteinExistence type="predicted"/>
<dbReference type="Pfam" id="PF12697">
    <property type="entry name" value="Abhydrolase_6"/>
    <property type="match status" value="1"/>
</dbReference>
<accession>E6PI15</accession>
<evidence type="ECO:0000259" key="2">
    <source>
        <dbReference type="Pfam" id="PF12697"/>
    </source>
</evidence>
<name>E6PI15_9ZZZZ</name>
<dbReference type="PRINTS" id="PR00111">
    <property type="entry name" value="ABHYDROLASE"/>
</dbReference>
<organism evidence="3">
    <name type="scientific">mine drainage metagenome</name>
    <dbReference type="NCBI Taxonomy" id="410659"/>
    <lineage>
        <taxon>unclassified sequences</taxon>
        <taxon>metagenomes</taxon>
        <taxon>ecological metagenomes</taxon>
    </lineage>
</organism>
<dbReference type="GO" id="GO:0016020">
    <property type="term" value="C:membrane"/>
    <property type="evidence" value="ECO:0007669"/>
    <property type="project" value="TreeGrafter"/>
</dbReference>
<keyword evidence="1 3" id="KW-0378">Hydrolase</keyword>
<feature type="domain" description="AB hydrolase-1" evidence="2">
    <location>
        <begin position="21"/>
        <end position="250"/>
    </location>
</feature>
<dbReference type="GO" id="GO:0016787">
    <property type="term" value="F:hydrolase activity"/>
    <property type="evidence" value="ECO:0007669"/>
    <property type="project" value="UniProtKB-KW"/>
</dbReference>